<comment type="caution">
    <text evidence="3">The sequence shown here is derived from an EMBL/GenBank/DDBJ whole genome shotgun (WGS) entry which is preliminary data.</text>
</comment>
<dbReference type="EMBL" id="BNCO01000032">
    <property type="protein sequence ID" value="GIL58735.1"/>
    <property type="molecule type" value="Genomic_DNA"/>
</dbReference>
<feature type="region of interest" description="Disordered" evidence="1">
    <location>
        <begin position="499"/>
        <end position="548"/>
    </location>
</feature>
<feature type="region of interest" description="Disordered" evidence="1">
    <location>
        <begin position="904"/>
        <end position="948"/>
    </location>
</feature>
<dbReference type="Proteomes" id="UP000747399">
    <property type="component" value="Unassembled WGS sequence"/>
</dbReference>
<keyword evidence="4" id="KW-1185">Reference proteome</keyword>
<evidence type="ECO:0000313" key="4">
    <source>
        <dbReference type="Proteomes" id="UP000747399"/>
    </source>
</evidence>
<gene>
    <name evidence="3" type="ORF">Vafri_13742</name>
</gene>
<name>A0A8J4F3M0_9CHLO</name>
<feature type="region of interest" description="Disordered" evidence="1">
    <location>
        <begin position="455"/>
        <end position="483"/>
    </location>
</feature>
<feature type="region of interest" description="Disordered" evidence="1">
    <location>
        <begin position="690"/>
        <end position="716"/>
    </location>
</feature>
<evidence type="ECO:0000313" key="3">
    <source>
        <dbReference type="EMBL" id="GIL58735.1"/>
    </source>
</evidence>
<evidence type="ECO:0000256" key="2">
    <source>
        <dbReference type="SAM" id="Phobius"/>
    </source>
</evidence>
<feature type="transmembrane region" description="Helical" evidence="2">
    <location>
        <begin position="1102"/>
        <end position="1121"/>
    </location>
</feature>
<feature type="region of interest" description="Disordered" evidence="1">
    <location>
        <begin position="750"/>
        <end position="784"/>
    </location>
</feature>
<keyword evidence="2" id="KW-1133">Transmembrane helix</keyword>
<feature type="compositionally biased region" description="Gly residues" evidence="1">
    <location>
        <begin position="698"/>
        <end position="716"/>
    </location>
</feature>
<keyword evidence="2" id="KW-0812">Transmembrane</keyword>
<evidence type="ECO:0000256" key="1">
    <source>
        <dbReference type="SAM" id="MobiDB-lite"/>
    </source>
</evidence>
<feature type="compositionally biased region" description="Polar residues" evidence="1">
    <location>
        <begin position="772"/>
        <end position="781"/>
    </location>
</feature>
<dbReference type="AlphaFoldDB" id="A0A8J4F3M0"/>
<accession>A0A8J4F3M0</accession>
<proteinExistence type="predicted"/>
<feature type="compositionally biased region" description="Basic residues" evidence="1">
    <location>
        <begin position="232"/>
        <end position="241"/>
    </location>
</feature>
<feature type="region of interest" description="Disordered" evidence="1">
    <location>
        <begin position="285"/>
        <end position="320"/>
    </location>
</feature>
<feature type="region of interest" description="Disordered" evidence="1">
    <location>
        <begin position="611"/>
        <end position="643"/>
    </location>
</feature>
<keyword evidence="2" id="KW-0472">Membrane</keyword>
<sequence>MLRATEARVARRVGVCEQIISVSLFVVGLISYQQFAAPYCAGLPHTLPAGSQALAGYPCASSRFQRTIYVLRQTPYVLYDIVRLKFADRWATIAILALAVRMIAAFTMPSQLYGQLAAPMTMYVERAIMPMFHIFLGPKHHPSTVALRCMFNTYPVFDVAFFTSLLGVWDVSIAVEVTYCLLTALAHVSLCYWHREAAPGGAANLSWVLFRRFLAMLTTLYLAVAHSTTQGRRGRANRHTSGRPAADSTAEAAGSHGFGAIRADSAAEKANGELRKAIGKKVEEMQQRDGLQQQGAGGGAGAGAGGGAGALEGGREGPAAVGQGSISANACLGAVAGQTPGGSPSTVEGAARGAGAQAGGKVEEGAIRMTAPTGETGETPPRGFVELKSYRSPIRRTMLCVKIPWAEPEQLTPGFPERLADLAAQRGLVLRGTYVRSGCVELVLVLEALMPPPAPPPPPGFPETCLQPDVHTSSSSTSIPSEGGMDLEIAAVIRALGLEPPTQQQQHSREEDRTWGPGGSDVTAESRRVPAGGAVEHSLGDGGSGGAESSRCCRLLVRSLLPRALPLPLPLLPGPDASATRGSVCETVSAPPRSTCTITTETAPVLHIRMSSPPHTHPHLHPQQQRRSLPGCQGPPRPAAAEEEPLSIEVVMRSYGRYLPARVAKCSWAVDEARGGAPSQSILDADGHEAVPDRLHSGEGGGANGDPDGSGGGVGWSGCPEFQCDVELLAAPPAPGLVLVEVRRLRKGADDSAPLPPAAPGFPDLIPDGASDVTTPLSGSSPLRPDDIDLVPVLATDDAAIAEEMNGLASSWPAGTNRELDELLYDLGTWMAAAAAAGAHGAADAATAASTSAAGASSLEGREVHGGEETGVDAALLAVLGPHLLRFAESAGLAATAAGIRKRIGPPPALLSPPQPPQQQPRGIEEPPPPPPQQQQQQQQQPDTEHQLTNKTSGLAARMAGQGDECSTRCRRTGFGGRSGVQGGCWGRPDGGLQLSLLASALLQVLGLQAVAPSSAAAYDTFAGAWCTAQGHSVQLVESLALISMLFRAGRSGLQPMGTTTIVCVMGCGISALTTLAWLVLPYRSWVRLARAVQIPRYLGHTGAKVLVALGFSAPLGMVTYTTGVGALLLEGLVLPGACLISLRWALVLAAIKLPANVAMMLVLGATRTPLVAVLLAARIEALALTTTIACNVYMRLACERHITATAAATATAGAGAGSGATLSSARRSSGPLGALGECFGTLSSSGKKAV</sequence>
<feature type="region of interest" description="Disordered" evidence="1">
    <location>
        <begin position="338"/>
        <end position="363"/>
    </location>
</feature>
<feature type="compositionally biased region" description="Gly residues" evidence="1">
    <location>
        <begin position="295"/>
        <end position="312"/>
    </location>
</feature>
<feature type="region of interest" description="Disordered" evidence="1">
    <location>
        <begin position="231"/>
        <end position="251"/>
    </location>
</feature>
<reference evidence="3" key="1">
    <citation type="journal article" date="2021" name="Proc. Natl. Acad. Sci. U.S.A.">
        <title>Three genomes in the algal genus Volvox reveal the fate of a haploid sex-determining region after a transition to homothallism.</title>
        <authorList>
            <person name="Yamamoto K."/>
            <person name="Hamaji T."/>
            <person name="Kawai-Toyooka H."/>
            <person name="Matsuzaki R."/>
            <person name="Takahashi F."/>
            <person name="Nishimura Y."/>
            <person name="Kawachi M."/>
            <person name="Noguchi H."/>
            <person name="Minakuchi Y."/>
            <person name="Umen J.G."/>
            <person name="Toyoda A."/>
            <person name="Nozaki H."/>
        </authorList>
    </citation>
    <scope>NUCLEOTIDE SEQUENCE</scope>
    <source>
        <strain evidence="3">NIES-3780</strain>
    </source>
</reference>
<protein>
    <submittedName>
        <fullName evidence="3">Uncharacterized protein</fullName>
    </submittedName>
</protein>
<organism evidence="3 4">
    <name type="scientific">Volvox africanus</name>
    <dbReference type="NCBI Taxonomy" id="51714"/>
    <lineage>
        <taxon>Eukaryota</taxon>
        <taxon>Viridiplantae</taxon>
        <taxon>Chlorophyta</taxon>
        <taxon>core chlorophytes</taxon>
        <taxon>Chlorophyceae</taxon>
        <taxon>CS clade</taxon>
        <taxon>Chlamydomonadales</taxon>
        <taxon>Volvocaceae</taxon>
        <taxon>Volvox</taxon>
    </lineage>
</organism>
<feature type="compositionally biased region" description="Pro residues" evidence="1">
    <location>
        <begin position="905"/>
        <end position="919"/>
    </location>
</feature>
<feature type="transmembrane region" description="Helical" evidence="2">
    <location>
        <begin position="1057"/>
        <end position="1081"/>
    </location>
</feature>